<keyword evidence="2" id="KW-1185">Reference proteome</keyword>
<sequence length="175" mass="19808">MLQLETERLVLRQWKPADLPLFIEMNKDKEVMRYFPSTLTDAETIQFYERIVAEFEQKGYGLFAIELKCNGKFIGYTGLHEIGFEAAFSPGVEIGWRLAAAYHNCGYATEAACAVIGYAQTLGIKKLYSFTASVNKPSERVMQKIGMQKTGEFLHPKLEDVSPLKAHVLYSLDLI</sequence>
<gene>
    <name evidence="1" type="ORF">E5990_04265</name>
</gene>
<dbReference type="EMBL" id="SSTG01000033">
    <property type="protein sequence ID" value="THG53598.1"/>
    <property type="molecule type" value="Genomic_DNA"/>
</dbReference>
<accession>A0AC61S6L7</accession>
<proteinExistence type="predicted"/>
<evidence type="ECO:0000313" key="2">
    <source>
        <dbReference type="Proteomes" id="UP000305401"/>
    </source>
</evidence>
<protein>
    <submittedName>
        <fullName evidence="1">GNAT family N-acetyltransferase</fullName>
    </submittedName>
</protein>
<evidence type="ECO:0000313" key="1">
    <source>
        <dbReference type="EMBL" id="THG53598.1"/>
    </source>
</evidence>
<name>A0AC61S6L7_9BACT</name>
<reference evidence="1" key="1">
    <citation type="submission" date="2019-04" db="EMBL/GenBank/DDBJ databases">
        <title>Microbes associate with the intestines of laboratory mice.</title>
        <authorList>
            <person name="Navarre W."/>
            <person name="Wong E."/>
            <person name="Huang K.C."/>
            <person name="Tropini C."/>
            <person name="Ng K."/>
            <person name="Yu B."/>
        </authorList>
    </citation>
    <scope>NUCLEOTIDE SEQUENCE</scope>
    <source>
        <strain evidence="1">NM86_A22</strain>
    </source>
</reference>
<comment type="caution">
    <text evidence="1">The sequence shown here is derived from an EMBL/GenBank/DDBJ whole genome shotgun (WGS) entry which is preliminary data.</text>
</comment>
<dbReference type="Proteomes" id="UP000305401">
    <property type="component" value="Unassembled WGS sequence"/>
</dbReference>
<organism evidence="1 2">
    <name type="scientific">Muribaculum caecicola</name>
    <dbReference type="NCBI Taxonomy" id="3038144"/>
    <lineage>
        <taxon>Bacteria</taxon>
        <taxon>Pseudomonadati</taxon>
        <taxon>Bacteroidota</taxon>
        <taxon>Bacteroidia</taxon>
        <taxon>Bacteroidales</taxon>
        <taxon>Muribaculaceae</taxon>
        <taxon>Muribaculum</taxon>
    </lineage>
</organism>